<comment type="caution">
    <text evidence="1">The sequence shown here is derived from an EMBL/GenBank/DDBJ whole genome shotgun (WGS) entry which is preliminary data.</text>
</comment>
<sequence length="95" mass="10387">MNILLKVPVLASAEEKGLVLDVAAVGIENPATTGRVYVRLTDGSSYHVPDGLTDWAIALLGVQQNQRAEDMSLFPCKVEFGVRDGRMYAEILERP</sequence>
<dbReference type="AlphaFoldDB" id="A0A6I3L3M0"/>
<protein>
    <submittedName>
        <fullName evidence="1">Uncharacterized protein</fullName>
    </submittedName>
</protein>
<dbReference type="Proteomes" id="UP000432464">
    <property type="component" value="Unassembled WGS sequence"/>
</dbReference>
<dbReference type="EMBL" id="WMBB01000009">
    <property type="protein sequence ID" value="MTE15185.1"/>
    <property type="molecule type" value="Genomic_DNA"/>
</dbReference>
<reference evidence="1 2" key="1">
    <citation type="submission" date="2019-11" db="EMBL/GenBank/DDBJ databases">
        <title>Nocardia sp. nov. CT2-14 isolated from soil.</title>
        <authorList>
            <person name="Kanchanasin P."/>
            <person name="Tanasupawat S."/>
            <person name="Yuki M."/>
            <person name="Kudo T."/>
        </authorList>
    </citation>
    <scope>NUCLEOTIDE SEQUENCE [LARGE SCALE GENOMIC DNA]</scope>
    <source>
        <strain evidence="1 2">CT2-14</strain>
    </source>
</reference>
<evidence type="ECO:0000313" key="2">
    <source>
        <dbReference type="Proteomes" id="UP000432464"/>
    </source>
</evidence>
<keyword evidence="2" id="KW-1185">Reference proteome</keyword>
<proteinExistence type="predicted"/>
<organism evidence="1 2">
    <name type="scientific">Nocardia aurantiaca</name>
    <dbReference type="NCBI Taxonomy" id="2675850"/>
    <lineage>
        <taxon>Bacteria</taxon>
        <taxon>Bacillati</taxon>
        <taxon>Actinomycetota</taxon>
        <taxon>Actinomycetes</taxon>
        <taxon>Mycobacteriales</taxon>
        <taxon>Nocardiaceae</taxon>
        <taxon>Nocardia</taxon>
    </lineage>
</organism>
<evidence type="ECO:0000313" key="1">
    <source>
        <dbReference type="EMBL" id="MTE15185.1"/>
    </source>
</evidence>
<accession>A0A6I3L3M0</accession>
<dbReference type="RefSeq" id="WP_154789598.1">
    <property type="nucleotide sequence ID" value="NZ_WMBB01000009.1"/>
</dbReference>
<gene>
    <name evidence="1" type="ORF">GLP40_20705</name>
</gene>
<name>A0A6I3L3M0_9NOCA</name>